<dbReference type="EMBL" id="CM055741">
    <property type="protein sequence ID" value="KAJ8001660.1"/>
    <property type="molecule type" value="Genomic_DNA"/>
</dbReference>
<name>A0ACC2GDY3_DALPE</name>
<evidence type="ECO:0000313" key="2">
    <source>
        <dbReference type="Proteomes" id="UP001157502"/>
    </source>
</evidence>
<gene>
    <name evidence="1" type="ORF">DPEC_G00171770</name>
</gene>
<sequence length="440" mass="49425">MVLMRAGLVLVVVLWPVTVPMGTKCSQKSLVPANTYSYPATTLTVTDLQVKVNIAAEVENVNLTCSTTSNLTDNYNLTYIWYKNGQLDKPTSHQHSVKKYYADSYSCSVLDIRSPVVCVVGQNCLNVSYTHESICALKGSTVNISCTFNHLKNQTVTNITWFHKWDSGVITDLKQDPEYAGRVEYHKTTDKDSTLRIKDLRESDSAEYKFRFISNRVEWGYSFPGTTLTVTDLQVKVTPATEKGKVNLTCSTTCNLADKPTYIWYKNGQPLIKQTTMTSYLILDPEDRGRYSCGIKGLKDSVSHEFSVGEQTFVNYVVVGIIVAVVILILCLSGFIWFRKKTSKSTSDRKDKVVIGQRDSRPVYDNISEMVMTSAAAQTTDTDNQDDLHYASVHFSSSRKQEVAMYSTIQLPQHQEQEVQYAAVLLRDQSSANSTELEIK</sequence>
<protein>
    <submittedName>
        <fullName evidence="1">Uncharacterized protein</fullName>
    </submittedName>
</protein>
<reference evidence="1" key="1">
    <citation type="submission" date="2021-05" db="EMBL/GenBank/DDBJ databases">
        <authorList>
            <person name="Pan Q."/>
            <person name="Jouanno E."/>
            <person name="Zahm M."/>
            <person name="Klopp C."/>
            <person name="Cabau C."/>
            <person name="Louis A."/>
            <person name="Berthelot C."/>
            <person name="Parey E."/>
            <person name="Roest Crollius H."/>
            <person name="Montfort J."/>
            <person name="Robinson-Rechavi M."/>
            <person name="Bouchez O."/>
            <person name="Lampietro C."/>
            <person name="Lopez Roques C."/>
            <person name="Donnadieu C."/>
            <person name="Postlethwait J."/>
            <person name="Bobe J."/>
            <person name="Dillon D."/>
            <person name="Chandos A."/>
            <person name="von Hippel F."/>
            <person name="Guiguen Y."/>
        </authorList>
    </citation>
    <scope>NUCLEOTIDE SEQUENCE</scope>
    <source>
        <strain evidence="1">YG-Jan2019</strain>
    </source>
</reference>
<organism evidence="1 2">
    <name type="scientific">Dallia pectoralis</name>
    <name type="common">Alaska blackfish</name>
    <dbReference type="NCBI Taxonomy" id="75939"/>
    <lineage>
        <taxon>Eukaryota</taxon>
        <taxon>Metazoa</taxon>
        <taxon>Chordata</taxon>
        <taxon>Craniata</taxon>
        <taxon>Vertebrata</taxon>
        <taxon>Euteleostomi</taxon>
        <taxon>Actinopterygii</taxon>
        <taxon>Neopterygii</taxon>
        <taxon>Teleostei</taxon>
        <taxon>Protacanthopterygii</taxon>
        <taxon>Esociformes</taxon>
        <taxon>Umbridae</taxon>
        <taxon>Dallia</taxon>
    </lineage>
</organism>
<proteinExistence type="predicted"/>
<evidence type="ECO:0000313" key="1">
    <source>
        <dbReference type="EMBL" id="KAJ8001660.1"/>
    </source>
</evidence>
<keyword evidence="2" id="KW-1185">Reference proteome</keyword>
<comment type="caution">
    <text evidence="1">The sequence shown here is derived from an EMBL/GenBank/DDBJ whole genome shotgun (WGS) entry which is preliminary data.</text>
</comment>
<accession>A0ACC2GDY3</accession>
<dbReference type="Proteomes" id="UP001157502">
    <property type="component" value="Chromosome 14"/>
</dbReference>